<comment type="caution">
    <text evidence="1">The sequence shown here is derived from an EMBL/GenBank/DDBJ whole genome shotgun (WGS) entry which is preliminary data.</text>
</comment>
<name>A0ACC2K5N3_PERAE</name>
<organism evidence="1 2">
    <name type="scientific">Persea americana</name>
    <name type="common">Avocado</name>
    <dbReference type="NCBI Taxonomy" id="3435"/>
    <lineage>
        <taxon>Eukaryota</taxon>
        <taxon>Viridiplantae</taxon>
        <taxon>Streptophyta</taxon>
        <taxon>Embryophyta</taxon>
        <taxon>Tracheophyta</taxon>
        <taxon>Spermatophyta</taxon>
        <taxon>Magnoliopsida</taxon>
        <taxon>Magnoliidae</taxon>
        <taxon>Laurales</taxon>
        <taxon>Lauraceae</taxon>
        <taxon>Persea</taxon>
    </lineage>
</organism>
<sequence>MPQALSIVLLLLLGAISSQSKHTKPQFKGTIGAIIDSTSRAGKQEKLAIEMAVEDFSNSTGHKPLLHVRDSKGSPVQAAWDAEELIKEKKGQAIVGLRTWKEAAFVAEYGAKMQVPVVSFAALAPSLLTSERWPFLVRVVSSSQLQMKAVAAIVGSWKWTRVTIIYEDNNYGSAGSMASLICALKEVGSEVDYQSVFPPLQSLHNPTSSIQRELEKLKRKKFRIFIVHSTLSLSINLFTQAKLMGMMDKDYVWIATEPTMNHLHSLNASIISSMQGVVGIKTYFPQVARFSDFSIRFRRRFRSNYPDEDDSELGIFPLRAYDAVSSVLKALKRLQHRKKSTKPNDVWSPSMGRPLLNAILSSNFEGLSGHIQFEGTELVPGPAFQIVNVVERGYRELGFWSPNLGFSRTVDMKVKGASMEILGNVIWPGDPPYVPREWATGKPLKILVPGDSSYENIMSVKRTLNGTTIGGFSIKVFEMVRENLSYHLPFEFFTHHGTYDSMIQKLEQGYDAVVGDTAIIGDRLKYGEFTQPYSESGVRMVVAVKQQPEKAWIFLMPFTKELWALTVVLILYNGLILWLIEKQEGNDDLVGSFRHQIGVLVWLSFNTLFSMQGEKLRSNLSRMAMVVWLVVAFVLTSSYTASLSSMLTVRRLEPSVVDVEWLKQTKAVVGCDSYSFVRRYLEEVLHFDRDCIKPFDTGEEYPQALRTGQIKAAFLEVPYIKYLLAKNCKGFMTAGPTYEVGGSTLVADFSEAIVKLRENGKLRELENNLVGTYNCTSSESDNDENGSLSLDSFWVLFAITGATSTLALFIFLAGRSQNFANDPAYFVGIRIRALMMALAKHSRSGDDVMQGVHRPRYPEKAEQAQSSTPVKLRVFRRSNTFS</sequence>
<dbReference type="Proteomes" id="UP001234297">
    <property type="component" value="Chromosome 12"/>
</dbReference>
<keyword evidence="2" id="KW-1185">Reference proteome</keyword>
<dbReference type="EMBL" id="CM056820">
    <property type="protein sequence ID" value="KAJ8616434.1"/>
    <property type="molecule type" value="Genomic_DNA"/>
</dbReference>
<evidence type="ECO:0000313" key="2">
    <source>
        <dbReference type="Proteomes" id="UP001234297"/>
    </source>
</evidence>
<evidence type="ECO:0000313" key="1">
    <source>
        <dbReference type="EMBL" id="KAJ8616434.1"/>
    </source>
</evidence>
<protein>
    <submittedName>
        <fullName evidence="1">Uncharacterized protein</fullName>
    </submittedName>
</protein>
<reference evidence="1 2" key="1">
    <citation type="journal article" date="2022" name="Hortic Res">
        <title>A haplotype resolved chromosomal level avocado genome allows analysis of novel avocado genes.</title>
        <authorList>
            <person name="Nath O."/>
            <person name="Fletcher S.J."/>
            <person name="Hayward A."/>
            <person name="Shaw L.M."/>
            <person name="Masouleh A.K."/>
            <person name="Furtado A."/>
            <person name="Henry R.J."/>
            <person name="Mitter N."/>
        </authorList>
    </citation>
    <scope>NUCLEOTIDE SEQUENCE [LARGE SCALE GENOMIC DNA]</scope>
    <source>
        <strain evidence="2">cv. Hass</strain>
    </source>
</reference>
<gene>
    <name evidence="1" type="ORF">MRB53_035806</name>
</gene>
<accession>A0ACC2K5N3</accession>
<proteinExistence type="predicted"/>